<dbReference type="Pfam" id="PF01048">
    <property type="entry name" value="PNP_UDP_1"/>
    <property type="match status" value="1"/>
</dbReference>
<dbReference type="InterPro" id="IPR000845">
    <property type="entry name" value="Nucleoside_phosphorylase_d"/>
</dbReference>
<dbReference type="CDD" id="cd09008">
    <property type="entry name" value="MTAN"/>
    <property type="match status" value="1"/>
</dbReference>
<dbReference type="Gene3D" id="3.40.50.1580">
    <property type="entry name" value="Nucleoside phosphorylase domain"/>
    <property type="match status" value="1"/>
</dbReference>
<organism evidence="2">
    <name type="scientific">bioreactor metagenome</name>
    <dbReference type="NCBI Taxonomy" id="1076179"/>
    <lineage>
        <taxon>unclassified sequences</taxon>
        <taxon>metagenomes</taxon>
        <taxon>ecological metagenomes</taxon>
    </lineage>
</organism>
<gene>
    <name evidence="2" type="primary">mtnN_2</name>
    <name evidence="2" type="ORF">SDC9_41927</name>
</gene>
<dbReference type="InterPro" id="IPR035994">
    <property type="entry name" value="Nucleoside_phosphorylase_sf"/>
</dbReference>
<dbReference type="EC" id="3.2.2.30" evidence="2"/>
<name>A0A644VWB8_9ZZZZ</name>
<dbReference type="EMBL" id="VSSQ01000480">
    <property type="protein sequence ID" value="MPL95755.1"/>
    <property type="molecule type" value="Genomic_DNA"/>
</dbReference>
<dbReference type="GO" id="GO:0009116">
    <property type="term" value="P:nucleoside metabolic process"/>
    <property type="evidence" value="ECO:0007669"/>
    <property type="project" value="InterPro"/>
</dbReference>
<dbReference type="PANTHER" id="PTHR46832">
    <property type="entry name" value="5'-METHYLTHIOADENOSINE/S-ADENOSYLHOMOCYSTEINE NUCLEOSIDASE"/>
    <property type="match status" value="1"/>
</dbReference>
<proteinExistence type="predicted"/>
<evidence type="ECO:0000259" key="1">
    <source>
        <dbReference type="Pfam" id="PF01048"/>
    </source>
</evidence>
<keyword evidence="2" id="KW-0378">Hydrolase</keyword>
<dbReference type="GO" id="GO:0008782">
    <property type="term" value="F:adenosylhomocysteine nucleosidase activity"/>
    <property type="evidence" value="ECO:0007669"/>
    <property type="project" value="TreeGrafter"/>
</dbReference>
<comment type="caution">
    <text evidence="2">The sequence shown here is derived from an EMBL/GenBank/DDBJ whole genome shotgun (WGS) entry which is preliminary data.</text>
</comment>
<dbReference type="GO" id="GO:0008930">
    <property type="term" value="F:methylthioadenosine nucleosidase activity"/>
    <property type="evidence" value="ECO:0007669"/>
    <property type="project" value="TreeGrafter"/>
</dbReference>
<dbReference type="PANTHER" id="PTHR46832:SF1">
    <property type="entry name" value="5'-METHYLTHIOADENOSINE_S-ADENOSYLHOMOCYSTEINE NUCLEOSIDASE"/>
    <property type="match status" value="1"/>
</dbReference>
<reference evidence="2" key="1">
    <citation type="submission" date="2019-08" db="EMBL/GenBank/DDBJ databases">
        <authorList>
            <person name="Kucharzyk K."/>
            <person name="Murdoch R.W."/>
            <person name="Higgins S."/>
            <person name="Loffler F."/>
        </authorList>
    </citation>
    <scope>NUCLEOTIDE SEQUENCE</scope>
</reference>
<dbReference type="GO" id="GO:0005829">
    <property type="term" value="C:cytosol"/>
    <property type="evidence" value="ECO:0007669"/>
    <property type="project" value="TreeGrafter"/>
</dbReference>
<feature type="domain" description="Nucleoside phosphorylase" evidence="1">
    <location>
        <begin position="28"/>
        <end position="210"/>
    </location>
</feature>
<protein>
    <submittedName>
        <fullName evidence="2">Aminodeoxyfutalosine nucleosidase</fullName>
        <ecNumber evidence="2">3.2.2.30</ecNumber>
    </submittedName>
</protein>
<dbReference type="SUPFAM" id="SSF53167">
    <property type="entry name" value="Purine and uridine phosphorylases"/>
    <property type="match status" value="1"/>
</dbReference>
<dbReference type="GO" id="GO:0102246">
    <property type="term" value="F:6-amino-6-deoxyfutalosine hydrolase activity"/>
    <property type="evidence" value="ECO:0007669"/>
    <property type="project" value="UniProtKB-EC"/>
</dbReference>
<dbReference type="GO" id="GO:0019284">
    <property type="term" value="P:L-methionine salvage from S-adenosylmethionine"/>
    <property type="evidence" value="ECO:0007669"/>
    <property type="project" value="TreeGrafter"/>
</dbReference>
<keyword evidence="2" id="KW-0326">Glycosidase</keyword>
<sequence length="222" mass="24146">MQCEVLILAATKRELEGVLTKLYEPIQVAGRVVVGVCIGVGKVQSALAAIQAIDAYAPSFVVLLGYAGAIDASLEIGDGFVATQVVQYDLDLRAFGLKRGQTFDGDSQMVDGAIELFAPALSGFKQVILGTADRFLLRSYREEHPYLTEELGLGASDMEGFGVAMACRLRIIPCSILRVISDDSRGHRPKEFKRFVRQANERLKNGLVQLLDAPREKSPTSL</sequence>
<dbReference type="AlphaFoldDB" id="A0A644VWB8"/>
<evidence type="ECO:0000313" key="2">
    <source>
        <dbReference type="EMBL" id="MPL95755.1"/>
    </source>
</evidence>
<accession>A0A644VWB8</accession>